<name>A0A418NPX3_9SPHN</name>
<organism evidence="4 5">
    <name type="scientific">Aurantiacibacter zhengii</name>
    <dbReference type="NCBI Taxonomy" id="2307003"/>
    <lineage>
        <taxon>Bacteria</taxon>
        <taxon>Pseudomonadati</taxon>
        <taxon>Pseudomonadota</taxon>
        <taxon>Alphaproteobacteria</taxon>
        <taxon>Sphingomonadales</taxon>
        <taxon>Erythrobacteraceae</taxon>
        <taxon>Aurantiacibacter</taxon>
    </lineage>
</organism>
<dbReference type="EMBL" id="QXFL01000006">
    <property type="protein sequence ID" value="RIV84532.1"/>
    <property type="molecule type" value="Genomic_DNA"/>
</dbReference>
<evidence type="ECO:0000259" key="3">
    <source>
        <dbReference type="PROSITE" id="PS51186"/>
    </source>
</evidence>
<dbReference type="InterPro" id="IPR016181">
    <property type="entry name" value="Acyl_CoA_acyltransferase"/>
</dbReference>
<evidence type="ECO:0000313" key="4">
    <source>
        <dbReference type="EMBL" id="RIV84532.1"/>
    </source>
</evidence>
<dbReference type="SUPFAM" id="SSF55729">
    <property type="entry name" value="Acyl-CoA N-acyltransferases (Nat)"/>
    <property type="match status" value="1"/>
</dbReference>
<dbReference type="InterPro" id="IPR050832">
    <property type="entry name" value="Bact_Acetyltransf"/>
</dbReference>
<dbReference type="Gene3D" id="3.40.630.30">
    <property type="match status" value="1"/>
</dbReference>
<proteinExistence type="predicted"/>
<sequence length="169" mass="18756">MMARSENGMDWRWNDATDARDAATFAASVVRLSTDYISHGEIQTGLSPDGQRWADNLAELYAADFAEPDDRDMLVGRDAEGTVCAFLVIAWESSARREFAVIEDMAVAPQLRGKGVGSELLALALERIRQRGIEWVFLESGVANEAAHRFFEREGFNTVSHVFARKLGS</sequence>
<dbReference type="CDD" id="cd04301">
    <property type="entry name" value="NAT_SF"/>
    <property type="match status" value="1"/>
</dbReference>
<protein>
    <submittedName>
        <fullName evidence="4">GNAT family N-acetyltransferase</fullName>
    </submittedName>
</protein>
<reference evidence="4 5" key="1">
    <citation type="submission" date="2018-08" db="EMBL/GenBank/DDBJ databases">
        <title>Erythrobacter zhengii sp.nov., a bacterium isolated from deep-sea sediment.</title>
        <authorList>
            <person name="Fang C."/>
            <person name="Wu Y.-H."/>
            <person name="Sun C."/>
            <person name="Wang H."/>
            <person name="Cheng H."/>
            <person name="Meng F.-X."/>
            <person name="Wang C.-S."/>
            <person name="Xu X.-W."/>
        </authorList>
    </citation>
    <scope>NUCLEOTIDE SEQUENCE [LARGE SCALE GENOMIC DNA]</scope>
    <source>
        <strain evidence="4 5">V18</strain>
    </source>
</reference>
<feature type="domain" description="N-acetyltransferase" evidence="3">
    <location>
        <begin position="27"/>
        <end position="169"/>
    </location>
</feature>
<keyword evidence="1 4" id="KW-0808">Transferase</keyword>
<dbReference type="InterPro" id="IPR000182">
    <property type="entry name" value="GNAT_dom"/>
</dbReference>
<dbReference type="GO" id="GO:0016747">
    <property type="term" value="F:acyltransferase activity, transferring groups other than amino-acyl groups"/>
    <property type="evidence" value="ECO:0007669"/>
    <property type="project" value="InterPro"/>
</dbReference>
<dbReference type="AlphaFoldDB" id="A0A418NPX3"/>
<evidence type="ECO:0000256" key="1">
    <source>
        <dbReference type="ARBA" id="ARBA00022679"/>
    </source>
</evidence>
<evidence type="ECO:0000313" key="5">
    <source>
        <dbReference type="Proteomes" id="UP000286576"/>
    </source>
</evidence>
<evidence type="ECO:0000256" key="2">
    <source>
        <dbReference type="ARBA" id="ARBA00023315"/>
    </source>
</evidence>
<dbReference type="Proteomes" id="UP000286576">
    <property type="component" value="Unassembled WGS sequence"/>
</dbReference>
<keyword evidence="5" id="KW-1185">Reference proteome</keyword>
<comment type="caution">
    <text evidence="4">The sequence shown here is derived from an EMBL/GenBank/DDBJ whole genome shotgun (WGS) entry which is preliminary data.</text>
</comment>
<dbReference type="PROSITE" id="PS51186">
    <property type="entry name" value="GNAT"/>
    <property type="match status" value="1"/>
</dbReference>
<keyword evidence="2" id="KW-0012">Acyltransferase</keyword>
<gene>
    <name evidence="4" type="ORF">D2V07_13150</name>
</gene>
<accession>A0A418NPX3</accession>
<dbReference type="Pfam" id="PF00583">
    <property type="entry name" value="Acetyltransf_1"/>
    <property type="match status" value="1"/>
</dbReference>
<dbReference type="RefSeq" id="WP_119587482.1">
    <property type="nucleotide sequence ID" value="NZ_CAWODQ010000026.1"/>
</dbReference>
<dbReference type="PANTHER" id="PTHR43877">
    <property type="entry name" value="AMINOALKYLPHOSPHONATE N-ACETYLTRANSFERASE-RELATED-RELATED"/>
    <property type="match status" value="1"/>
</dbReference>